<proteinExistence type="predicted"/>
<evidence type="ECO:0000256" key="3">
    <source>
        <dbReference type="ARBA" id="ARBA00019758"/>
    </source>
</evidence>
<keyword evidence="6" id="KW-0732">Signal</keyword>
<dbReference type="Gene3D" id="3.20.20.190">
    <property type="entry name" value="Phosphatidylinositol (PI) phosphodiesterase"/>
    <property type="match status" value="1"/>
</dbReference>
<protein>
    <recommendedName>
        <fullName evidence="3">1-phosphatidylinositol phosphodiesterase</fullName>
        <ecNumber evidence="2">4.6.1.13</ecNumber>
    </recommendedName>
    <alternativeName>
        <fullName evidence="4">Phosphatidylinositol diacylglycerol-lyase</fullName>
    </alternativeName>
    <alternativeName>
        <fullName evidence="5">Phosphatidylinositol-specific phospholipase C</fullName>
    </alternativeName>
</protein>
<dbReference type="GO" id="GO:0004436">
    <property type="term" value="F:phosphatidylinositol diacylglycerol-lyase activity"/>
    <property type="evidence" value="ECO:0007669"/>
    <property type="project" value="UniProtKB-EC"/>
</dbReference>
<dbReference type="SMART" id="SM00148">
    <property type="entry name" value="PLCXc"/>
    <property type="match status" value="1"/>
</dbReference>
<comment type="catalytic activity">
    <reaction evidence="1">
        <text>a 1,2-diacyl-sn-glycero-3-phospho-(1D-myo-inositol) = 1D-myo-inositol 1,2-cyclic phosphate + a 1,2-diacyl-sn-glycerol</text>
        <dbReference type="Rhea" id="RHEA:17093"/>
        <dbReference type="ChEBI" id="CHEBI:17815"/>
        <dbReference type="ChEBI" id="CHEBI:57880"/>
        <dbReference type="ChEBI" id="CHEBI:58484"/>
        <dbReference type="EC" id="4.6.1.13"/>
    </reaction>
</comment>
<evidence type="ECO:0000256" key="2">
    <source>
        <dbReference type="ARBA" id="ARBA00012581"/>
    </source>
</evidence>
<dbReference type="PROSITE" id="PS50007">
    <property type="entry name" value="PIPLC_X_DOMAIN"/>
    <property type="match status" value="1"/>
</dbReference>
<comment type="caution">
    <text evidence="8">The sequence shown here is derived from an EMBL/GenBank/DDBJ whole genome shotgun (WGS) entry which is preliminary data.</text>
</comment>
<evidence type="ECO:0000256" key="6">
    <source>
        <dbReference type="SAM" id="SignalP"/>
    </source>
</evidence>
<dbReference type="OrthoDB" id="7191982at2"/>
<accession>A0A4R0Q4P1</accession>
<dbReference type="CDD" id="cd08586">
    <property type="entry name" value="PI-PLCc_BcPLC_like"/>
    <property type="match status" value="1"/>
</dbReference>
<feature type="domain" description="Phosphatidylinositol-specific phospholipase C X" evidence="7">
    <location>
        <begin position="61"/>
        <end position="198"/>
    </location>
</feature>
<feature type="chain" id="PRO_5020696440" description="1-phosphatidylinositol phosphodiesterase" evidence="6">
    <location>
        <begin position="20"/>
        <end position="322"/>
    </location>
</feature>
<dbReference type="SUPFAM" id="SSF51695">
    <property type="entry name" value="PLC-like phosphodiesterases"/>
    <property type="match status" value="1"/>
</dbReference>
<dbReference type="Proteomes" id="UP000293925">
    <property type="component" value="Unassembled WGS sequence"/>
</dbReference>
<name>A0A4R0Q4P1_9SPHI</name>
<dbReference type="GO" id="GO:0006629">
    <property type="term" value="P:lipid metabolic process"/>
    <property type="evidence" value="ECO:0007669"/>
    <property type="project" value="InterPro"/>
</dbReference>
<evidence type="ECO:0000256" key="5">
    <source>
        <dbReference type="ARBA" id="ARBA00030782"/>
    </source>
</evidence>
<dbReference type="GO" id="GO:0008081">
    <property type="term" value="F:phosphoric diester hydrolase activity"/>
    <property type="evidence" value="ECO:0007669"/>
    <property type="project" value="InterPro"/>
</dbReference>
<dbReference type="PANTHER" id="PTHR13593">
    <property type="match status" value="1"/>
</dbReference>
<dbReference type="InterPro" id="IPR017946">
    <property type="entry name" value="PLC-like_Pdiesterase_TIM-brl"/>
</dbReference>
<dbReference type="PROSITE" id="PS51257">
    <property type="entry name" value="PROKAR_LIPOPROTEIN"/>
    <property type="match status" value="1"/>
</dbReference>
<dbReference type="Pfam" id="PF00388">
    <property type="entry name" value="PI-PLC-X"/>
    <property type="match status" value="1"/>
</dbReference>
<dbReference type="InterPro" id="IPR051057">
    <property type="entry name" value="PI-PLC_domain"/>
</dbReference>
<evidence type="ECO:0000313" key="9">
    <source>
        <dbReference type="Proteomes" id="UP000293925"/>
    </source>
</evidence>
<dbReference type="InterPro" id="IPR000909">
    <property type="entry name" value="PLipase_C_PInositol-sp_X_dom"/>
</dbReference>
<evidence type="ECO:0000256" key="1">
    <source>
        <dbReference type="ARBA" id="ARBA00001316"/>
    </source>
</evidence>
<gene>
    <name evidence="8" type="ORF">EZ456_04530</name>
</gene>
<evidence type="ECO:0000313" key="8">
    <source>
        <dbReference type="EMBL" id="TCD28658.1"/>
    </source>
</evidence>
<dbReference type="AlphaFoldDB" id="A0A4R0Q4P1"/>
<reference evidence="8 9" key="1">
    <citation type="submission" date="2019-02" db="EMBL/GenBank/DDBJ databases">
        <title>Pedobacter sp. RP-3-21 sp. nov., isolated from Arctic soil.</title>
        <authorList>
            <person name="Dahal R.H."/>
        </authorList>
    </citation>
    <scope>NUCLEOTIDE SEQUENCE [LARGE SCALE GENOMIC DNA]</scope>
    <source>
        <strain evidence="8 9">RP-3-21</strain>
    </source>
</reference>
<evidence type="ECO:0000256" key="4">
    <source>
        <dbReference type="ARBA" id="ARBA00030474"/>
    </source>
</evidence>
<dbReference type="PANTHER" id="PTHR13593:SF113">
    <property type="entry name" value="SI:DKEY-266F7.9"/>
    <property type="match status" value="1"/>
</dbReference>
<sequence length="322" mass="35491">MKKLFLSLAVLACLFTACKKEQQSPVANPSLMAKMATTDFAILQAPPALNIWMSGLSNATPVSRLSIPGTHDSGAMYEPVVNTAKCQNITIGAQLNLGVRYLDIRCRHIDNAFAIHHGAIYQNLNFQNVVNACLNFLNANPSETILMCVKEEHTPSNNTRSFEETFNTYTQQNPNRWDLSEGLPSLGELRGKIKLIRRFTATGVKGINATAWSDNTTFDINSSFGGIRVQDVYKVNDLASKWTTVEGQLNAAKADSSNKLYINYASGYQPGIFTIPNITVVSNYINPKLSGYFTNNPSGRYGVIPMDFVDQSKAQSIVNKNF</sequence>
<feature type="signal peptide" evidence="6">
    <location>
        <begin position="1"/>
        <end position="19"/>
    </location>
</feature>
<evidence type="ECO:0000259" key="7">
    <source>
        <dbReference type="SMART" id="SM00148"/>
    </source>
</evidence>
<keyword evidence="9" id="KW-1185">Reference proteome</keyword>
<dbReference type="RefSeq" id="WP_131527733.1">
    <property type="nucleotide sequence ID" value="NZ_SJSO01000003.1"/>
</dbReference>
<dbReference type="EMBL" id="SJSO01000003">
    <property type="protein sequence ID" value="TCD28658.1"/>
    <property type="molecule type" value="Genomic_DNA"/>
</dbReference>
<organism evidence="8 9">
    <name type="scientific">Pedobacter psychrodurus</name>
    <dbReference type="NCBI Taxonomy" id="2530456"/>
    <lineage>
        <taxon>Bacteria</taxon>
        <taxon>Pseudomonadati</taxon>
        <taxon>Bacteroidota</taxon>
        <taxon>Sphingobacteriia</taxon>
        <taxon>Sphingobacteriales</taxon>
        <taxon>Sphingobacteriaceae</taxon>
        <taxon>Pedobacter</taxon>
    </lineage>
</organism>
<dbReference type="EC" id="4.6.1.13" evidence="2"/>